<evidence type="ECO:0000313" key="2">
    <source>
        <dbReference type="EMBL" id="OAG03992.1"/>
    </source>
</evidence>
<name>A0A177CAW6_9PLEO</name>
<reference evidence="2 3" key="1">
    <citation type="submission" date="2016-05" db="EMBL/GenBank/DDBJ databases">
        <title>Comparative analysis of secretome profiles of manganese(II)-oxidizing ascomycete fungi.</title>
        <authorList>
            <consortium name="DOE Joint Genome Institute"/>
            <person name="Zeiner C.A."/>
            <person name="Purvine S.O."/>
            <person name="Zink E.M."/>
            <person name="Wu S."/>
            <person name="Pasa-Tolic L."/>
            <person name="Chaput D.L."/>
            <person name="Haridas S."/>
            <person name="Grigoriev I.V."/>
            <person name="Santelli C.M."/>
            <person name="Hansel C.M."/>
        </authorList>
    </citation>
    <scope>NUCLEOTIDE SEQUENCE [LARGE SCALE GENOMIC DNA]</scope>
    <source>
        <strain evidence="2 3">AP3s5-JAC2a</strain>
    </source>
</reference>
<keyword evidence="1" id="KW-1133">Transmembrane helix</keyword>
<dbReference type="RefSeq" id="XP_018034357.1">
    <property type="nucleotide sequence ID" value="XM_018187763.1"/>
</dbReference>
<gene>
    <name evidence="2" type="ORF">CC84DRAFT_878897</name>
</gene>
<accession>A0A177CAW6</accession>
<proteinExistence type="predicted"/>
<dbReference type="Proteomes" id="UP000077069">
    <property type="component" value="Unassembled WGS sequence"/>
</dbReference>
<evidence type="ECO:0000256" key="1">
    <source>
        <dbReference type="SAM" id="Phobius"/>
    </source>
</evidence>
<evidence type="ECO:0000313" key="3">
    <source>
        <dbReference type="Proteomes" id="UP000077069"/>
    </source>
</evidence>
<dbReference type="InParanoid" id="A0A177CAW6"/>
<dbReference type="EMBL" id="KV441554">
    <property type="protein sequence ID" value="OAG03992.1"/>
    <property type="molecule type" value="Genomic_DNA"/>
</dbReference>
<organism evidence="2 3">
    <name type="scientific">Paraphaeosphaeria sporulosa</name>
    <dbReference type="NCBI Taxonomy" id="1460663"/>
    <lineage>
        <taxon>Eukaryota</taxon>
        <taxon>Fungi</taxon>
        <taxon>Dikarya</taxon>
        <taxon>Ascomycota</taxon>
        <taxon>Pezizomycotina</taxon>
        <taxon>Dothideomycetes</taxon>
        <taxon>Pleosporomycetidae</taxon>
        <taxon>Pleosporales</taxon>
        <taxon>Massarineae</taxon>
        <taxon>Didymosphaeriaceae</taxon>
        <taxon>Paraphaeosphaeria</taxon>
    </lineage>
</organism>
<keyword evidence="1" id="KW-0472">Membrane</keyword>
<dbReference type="AlphaFoldDB" id="A0A177CAW6"/>
<protein>
    <submittedName>
        <fullName evidence="2">Uncharacterized protein</fullName>
    </submittedName>
</protein>
<keyword evidence="1" id="KW-0812">Transmembrane</keyword>
<dbReference type="GeneID" id="28771249"/>
<feature type="transmembrane region" description="Helical" evidence="1">
    <location>
        <begin position="37"/>
        <end position="58"/>
    </location>
</feature>
<keyword evidence="3" id="KW-1185">Reference proteome</keyword>
<sequence>MVVGERSCYIPRVVLACLFEMDMWMRDMVSSRYEVFVVHYVVCFCNIDAMGLVAFGILSDRQYRNA</sequence>